<proteinExistence type="inferred from homology"/>
<feature type="transmembrane region" description="Helical" evidence="8">
    <location>
        <begin position="249"/>
        <end position="274"/>
    </location>
</feature>
<dbReference type="InterPro" id="IPR000522">
    <property type="entry name" value="ABC_transptr_permease_BtuC"/>
</dbReference>
<dbReference type="CDD" id="cd06550">
    <property type="entry name" value="TM_ABC_iron-siderophores_like"/>
    <property type="match status" value="1"/>
</dbReference>
<accession>A0A0D5NNS3</accession>
<protein>
    <submittedName>
        <fullName evidence="9">Iron ABC transporter permease</fullName>
    </submittedName>
</protein>
<keyword evidence="10" id="KW-1185">Reference proteome</keyword>
<evidence type="ECO:0000256" key="5">
    <source>
        <dbReference type="ARBA" id="ARBA00022692"/>
    </source>
</evidence>
<dbReference type="PANTHER" id="PTHR30472">
    <property type="entry name" value="FERRIC ENTEROBACTIN TRANSPORT SYSTEM PERMEASE PROTEIN"/>
    <property type="match status" value="1"/>
</dbReference>
<sequence>MEAVKKTIKKPMFVMGFLAAIIVLSFFISLNTGYIRISPLDVIKTLVGAGTEKDQLVLFDFRLPRMIIALLIGAGLAISGAILQGVSQNGLADPGILGINAGSGLAVVLFIFFYQGSTYGLGSFSIFVMPIAALAGGALAAFLIYIFAWKNGVTPIRLILVGIGINAAFGAALIIFQLKMNPKDFMKATIWLSGSIWGANWEFVLAVLPWICILIPFTIYKARYLNVLNLGDQIATQLGAAVERERRTLLLLAVALAGASVAVGGGIAFLGLVAPHLARKVVGPKHQVLLPTSALMGALLLLVSDTIGRNILAPSEIPVGLVVSALGAPYFIYLLIKVN</sequence>
<evidence type="ECO:0000256" key="7">
    <source>
        <dbReference type="ARBA" id="ARBA00023136"/>
    </source>
</evidence>
<reference evidence="9 10" key="1">
    <citation type="journal article" date="2015" name="J. Biotechnol.">
        <title>Complete genome sequence of Paenibacillus beijingensis 7188(T) (=DSM 24997(T)), a novel rhizobacterium from jujube garden soil.</title>
        <authorList>
            <person name="Kwak Y."/>
            <person name="Shin J.H."/>
        </authorList>
    </citation>
    <scope>NUCLEOTIDE SEQUENCE [LARGE SCALE GENOMIC DNA]</scope>
    <source>
        <strain evidence="9 10">DSM 24997</strain>
    </source>
</reference>
<dbReference type="OrthoDB" id="9811721at2"/>
<feature type="transmembrane region" description="Helical" evidence="8">
    <location>
        <begin position="126"/>
        <end position="146"/>
    </location>
</feature>
<dbReference type="Pfam" id="PF01032">
    <property type="entry name" value="FecCD"/>
    <property type="match status" value="1"/>
</dbReference>
<keyword evidence="3" id="KW-0813">Transport</keyword>
<evidence type="ECO:0000256" key="3">
    <source>
        <dbReference type="ARBA" id="ARBA00022448"/>
    </source>
</evidence>
<evidence type="ECO:0000256" key="4">
    <source>
        <dbReference type="ARBA" id="ARBA00022475"/>
    </source>
</evidence>
<reference evidence="10" key="2">
    <citation type="submission" date="2015-03" db="EMBL/GenBank/DDBJ databases">
        <title>Genome sequence of Paenibacillus beijingensis strain DSM 24997T.</title>
        <authorList>
            <person name="Kwak Y."/>
            <person name="Shin J.-H."/>
        </authorList>
    </citation>
    <scope>NUCLEOTIDE SEQUENCE [LARGE SCALE GENOMIC DNA]</scope>
    <source>
        <strain evidence="10">DSM 24997</strain>
    </source>
</reference>
<feature type="transmembrane region" description="Helical" evidence="8">
    <location>
        <begin position="286"/>
        <end position="304"/>
    </location>
</feature>
<gene>
    <name evidence="9" type="ORF">VN24_22350</name>
</gene>
<dbReference type="FunFam" id="1.10.3470.10:FF:000001">
    <property type="entry name" value="Vitamin B12 ABC transporter permease BtuC"/>
    <property type="match status" value="1"/>
</dbReference>
<comment type="subcellular location">
    <subcellularLocation>
        <location evidence="1">Cell membrane</location>
        <topology evidence="1">Multi-pass membrane protein</topology>
    </subcellularLocation>
</comment>
<dbReference type="KEGG" id="pbj:VN24_22350"/>
<feature type="transmembrane region" description="Helical" evidence="8">
    <location>
        <begin position="198"/>
        <end position="220"/>
    </location>
</feature>
<feature type="transmembrane region" description="Helical" evidence="8">
    <location>
        <begin position="158"/>
        <end position="178"/>
    </location>
</feature>
<dbReference type="RefSeq" id="WP_045672230.1">
    <property type="nucleotide sequence ID" value="NZ_CP011058.1"/>
</dbReference>
<feature type="transmembrane region" description="Helical" evidence="8">
    <location>
        <begin position="95"/>
        <end position="114"/>
    </location>
</feature>
<evidence type="ECO:0000256" key="6">
    <source>
        <dbReference type="ARBA" id="ARBA00022989"/>
    </source>
</evidence>
<dbReference type="GO" id="GO:0033214">
    <property type="term" value="P:siderophore-iron import into cell"/>
    <property type="evidence" value="ECO:0007669"/>
    <property type="project" value="TreeGrafter"/>
</dbReference>
<keyword evidence="4" id="KW-1003">Cell membrane</keyword>
<evidence type="ECO:0000256" key="2">
    <source>
        <dbReference type="ARBA" id="ARBA00007935"/>
    </source>
</evidence>
<dbReference type="HOGENOM" id="CLU_013016_1_1_9"/>
<feature type="transmembrane region" description="Helical" evidence="8">
    <location>
        <begin position="12"/>
        <end position="30"/>
    </location>
</feature>
<dbReference type="AlphaFoldDB" id="A0A0D5NNS3"/>
<evidence type="ECO:0000313" key="9">
    <source>
        <dbReference type="EMBL" id="AJY76805.1"/>
    </source>
</evidence>
<dbReference type="GO" id="GO:0022857">
    <property type="term" value="F:transmembrane transporter activity"/>
    <property type="evidence" value="ECO:0007669"/>
    <property type="project" value="InterPro"/>
</dbReference>
<name>A0A0D5NNS3_9BACL</name>
<evidence type="ECO:0000313" key="10">
    <source>
        <dbReference type="Proteomes" id="UP000032633"/>
    </source>
</evidence>
<dbReference type="SUPFAM" id="SSF81345">
    <property type="entry name" value="ABC transporter involved in vitamin B12 uptake, BtuC"/>
    <property type="match status" value="1"/>
</dbReference>
<dbReference type="PANTHER" id="PTHR30472:SF64">
    <property type="entry name" value="IRON(3+)-HYDROXAMATE IMPORT SYSTEM PERMEASE PROTEIN FHUG"/>
    <property type="match status" value="1"/>
</dbReference>
<dbReference type="STRING" id="1126833.VN24_22350"/>
<evidence type="ECO:0000256" key="1">
    <source>
        <dbReference type="ARBA" id="ARBA00004651"/>
    </source>
</evidence>
<feature type="transmembrane region" description="Helical" evidence="8">
    <location>
        <begin position="63"/>
        <end position="83"/>
    </location>
</feature>
<evidence type="ECO:0000256" key="8">
    <source>
        <dbReference type="SAM" id="Phobius"/>
    </source>
</evidence>
<comment type="similarity">
    <text evidence="2">Belongs to the binding-protein-dependent transport system permease family. FecCD subfamily.</text>
</comment>
<keyword evidence="5 8" id="KW-0812">Transmembrane</keyword>
<dbReference type="InterPro" id="IPR037294">
    <property type="entry name" value="ABC_BtuC-like"/>
</dbReference>
<feature type="transmembrane region" description="Helical" evidence="8">
    <location>
        <begin position="316"/>
        <end position="336"/>
    </location>
</feature>
<dbReference type="Proteomes" id="UP000032633">
    <property type="component" value="Chromosome"/>
</dbReference>
<dbReference type="GO" id="GO:0005886">
    <property type="term" value="C:plasma membrane"/>
    <property type="evidence" value="ECO:0007669"/>
    <property type="project" value="UniProtKB-SubCell"/>
</dbReference>
<dbReference type="EMBL" id="CP011058">
    <property type="protein sequence ID" value="AJY76805.1"/>
    <property type="molecule type" value="Genomic_DNA"/>
</dbReference>
<dbReference type="PATRIC" id="fig|1126833.4.peg.4908"/>
<keyword evidence="6 8" id="KW-1133">Transmembrane helix</keyword>
<dbReference type="Gene3D" id="1.10.3470.10">
    <property type="entry name" value="ABC transporter involved in vitamin B12 uptake, BtuC"/>
    <property type="match status" value="1"/>
</dbReference>
<keyword evidence="7 8" id="KW-0472">Membrane</keyword>
<organism evidence="9 10">
    <name type="scientific">Paenibacillus beijingensis</name>
    <dbReference type="NCBI Taxonomy" id="1126833"/>
    <lineage>
        <taxon>Bacteria</taxon>
        <taxon>Bacillati</taxon>
        <taxon>Bacillota</taxon>
        <taxon>Bacilli</taxon>
        <taxon>Bacillales</taxon>
        <taxon>Paenibacillaceae</taxon>
        <taxon>Paenibacillus</taxon>
    </lineage>
</organism>